<comment type="caution">
    <text evidence="1">The sequence shown here is derived from an EMBL/GenBank/DDBJ whole genome shotgun (WGS) entry which is preliminary data.</text>
</comment>
<dbReference type="AlphaFoldDB" id="A0AAV4DL78"/>
<evidence type="ECO:0000313" key="1">
    <source>
        <dbReference type="EMBL" id="GFO44931.1"/>
    </source>
</evidence>
<gene>
    <name evidence="1" type="ORF">PoB_007143600</name>
</gene>
<dbReference type="Proteomes" id="UP000735302">
    <property type="component" value="Unassembled WGS sequence"/>
</dbReference>
<sequence length="100" mass="11031">MPSGGFGPVVKLRNSRTLLMSTRNYWVNGRLCYVETTERPVSSGGQQISLAGLDLLRFLFKLVARTPADRRVPAELKADSLSVVSPMFQSKRWTGSSVAD</sequence>
<dbReference type="EMBL" id="BLXT01007988">
    <property type="protein sequence ID" value="GFO44931.1"/>
    <property type="molecule type" value="Genomic_DNA"/>
</dbReference>
<keyword evidence="2" id="KW-1185">Reference proteome</keyword>
<evidence type="ECO:0000313" key="2">
    <source>
        <dbReference type="Proteomes" id="UP000735302"/>
    </source>
</evidence>
<reference evidence="1 2" key="1">
    <citation type="journal article" date="2021" name="Elife">
        <title>Chloroplast acquisition without the gene transfer in kleptoplastic sea slugs, Plakobranchus ocellatus.</title>
        <authorList>
            <person name="Maeda T."/>
            <person name="Takahashi S."/>
            <person name="Yoshida T."/>
            <person name="Shimamura S."/>
            <person name="Takaki Y."/>
            <person name="Nagai Y."/>
            <person name="Toyoda A."/>
            <person name="Suzuki Y."/>
            <person name="Arimoto A."/>
            <person name="Ishii H."/>
            <person name="Satoh N."/>
            <person name="Nishiyama T."/>
            <person name="Hasebe M."/>
            <person name="Maruyama T."/>
            <person name="Minagawa J."/>
            <person name="Obokata J."/>
            <person name="Shigenobu S."/>
        </authorList>
    </citation>
    <scope>NUCLEOTIDE SEQUENCE [LARGE SCALE GENOMIC DNA]</scope>
</reference>
<proteinExistence type="predicted"/>
<protein>
    <submittedName>
        <fullName evidence="1">Uncharacterized protein</fullName>
    </submittedName>
</protein>
<name>A0AAV4DL78_9GAST</name>
<accession>A0AAV4DL78</accession>
<organism evidence="1 2">
    <name type="scientific">Plakobranchus ocellatus</name>
    <dbReference type="NCBI Taxonomy" id="259542"/>
    <lineage>
        <taxon>Eukaryota</taxon>
        <taxon>Metazoa</taxon>
        <taxon>Spiralia</taxon>
        <taxon>Lophotrochozoa</taxon>
        <taxon>Mollusca</taxon>
        <taxon>Gastropoda</taxon>
        <taxon>Heterobranchia</taxon>
        <taxon>Euthyneura</taxon>
        <taxon>Panpulmonata</taxon>
        <taxon>Sacoglossa</taxon>
        <taxon>Placobranchoidea</taxon>
        <taxon>Plakobranchidae</taxon>
        <taxon>Plakobranchus</taxon>
    </lineage>
</organism>